<evidence type="ECO:0000313" key="3">
    <source>
        <dbReference type="Proteomes" id="UP001610334"/>
    </source>
</evidence>
<evidence type="ECO:0000313" key="2">
    <source>
        <dbReference type="EMBL" id="KAL2814772.1"/>
    </source>
</evidence>
<reference evidence="2 3" key="1">
    <citation type="submission" date="2024-07" db="EMBL/GenBank/DDBJ databases">
        <title>Section-level genome sequencing and comparative genomics of Aspergillus sections Usti and Cavernicolus.</title>
        <authorList>
            <consortium name="Lawrence Berkeley National Laboratory"/>
            <person name="Nybo J.L."/>
            <person name="Vesth T.C."/>
            <person name="Theobald S."/>
            <person name="Frisvad J.C."/>
            <person name="Larsen T.O."/>
            <person name="Kjaerboelling I."/>
            <person name="Rothschild-Mancinelli K."/>
            <person name="Lyhne E.K."/>
            <person name="Kogle M.E."/>
            <person name="Barry K."/>
            <person name="Clum A."/>
            <person name="Na H."/>
            <person name="Ledsgaard L."/>
            <person name="Lin J."/>
            <person name="Lipzen A."/>
            <person name="Kuo A."/>
            <person name="Riley R."/>
            <person name="Mondo S."/>
            <person name="Labutti K."/>
            <person name="Haridas S."/>
            <person name="Pangalinan J."/>
            <person name="Salamov A.A."/>
            <person name="Simmons B.A."/>
            <person name="Magnuson J.K."/>
            <person name="Chen J."/>
            <person name="Drula E."/>
            <person name="Henrissat B."/>
            <person name="Wiebenga A."/>
            <person name="Lubbers R.J."/>
            <person name="Gomes A.C."/>
            <person name="Makela M.R."/>
            <person name="Stajich J."/>
            <person name="Grigoriev I.V."/>
            <person name="Mortensen U.H."/>
            <person name="De Vries R.P."/>
            <person name="Baker S.E."/>
            <person name="Andersen M.R."/>
        </authorList>
    </citation>
    <scope>NUCLEOTIDE SEQUENCE [LARGE SCALE GENOMIC DNA]</scope>
    <source>
        <strain evidence="2 3">CBS 588.65</strain>
    </source>
</reference>
<evidence type="ECO:0000256" key="1">
    <source>
        <dbReference type="SAM" id="MobiDB-lite"/>
    </source>
</evidence>
<proteinExistence type="predicted"/>
<sequence>MGAIVPKRSGLMTTSNPSKKLRLMDSEPPDQALQTLSALRFLHAHSICLGDFSYYFIWLRSDFSAAVTGFVGGTLPSDPWLNADHLRALGIEFQMAEEEYDEQTGQLLPASPRGDICDWANLIWGIVTNAHSIRPPQNPALWPMTYSEDPREWPKDYEVNLREETERVQQRMFYELEEAHLGLVLVKAFNGTYQDVSEVVSDVRSILGRRGVEILGDDEILPPGDASWADVFITAPSSLSSHPQGRDIRFRAA</sequence>
<accession>A0ABR4HH89</accession>
<keyword evidence="3" id="KW-1185">Reference proteome</keyword>
<dbReference type="EMBL" id="JBFXLT010000031">
    <property type="protein sequence ID" value="KAL2814772.1"/>
    <property type="molecule type" value="Genomic_DNA"/>
</dbReference>
<organism evidence="2 3">
    <name type="scientific">Aspergillus granulosus</name>
    <dbReference type="NCBI Taxonomy" id="176169"/>
    <lineage>
        <taxon>Eukaryota</taxon>
        <taxon>Fungi</taxon>
        <taxon>Dikarya</taxon>
        <taxon>Ascomycota</taxon>
        <taxon>Pezizomycotina</taxon>
        <taxon>Eurotiomycetes</taxon>
        <taxon>Eurotiomycetidae</taxon>
        <taxon>Eurotiales</taxon>
        <taxon>Aspergillaceae</taxon>
        <taxon>Aspergillus</taxon>
        <taxon>Aspergillus subgen. Nidulantes</taxon>
    </lineage>
</organism>
<gene>
    <name evidence="2" type="ORF">BJX63DRAFT_431163</name>
</gene>
<name>A0ABR4HH89_9EURO</name>
<feature type="region of interest" description="Disordered" evidence="1">
    <location>
        <begin position="1"/>
        <end position="23"/>
    </location>
</feature>
<dbReference type="Proteomes" id="UP001610334">
    <property type="component" value="Unassembled WGS sequence"/>
</dbReference>
<comment type="caution">
    <text evidence="2">The sequence shown here is derived from an EMBL/GenBank/DDBJ whole genome shotgun (WGS) entry which is preliminary data.</text>
</comment>
<protein>
    <submittedName>
        <fullName evidence="2">Uncharacterized protein</fullName>
    </submittedName>
</protein>